<dbReference type="GO" id="GO:0007155">
    <property type="term" value="P:cell adhesion"/>
    <property type="evidence" value="ECO:0007669"/>
    <property type="project" value="InterPro"/>
</dbReference>
<protein>
    <submittedName>
        <fullName evidence="9">Cation ABC transporter substrate-binding protein</fullName>
    </submittedName>
</protein>
<keyword evidence="3 6" id="KW-0813">Transport</keyword>
<dbReference type="PRINTS" id="PR00690">
    <property type="entry name" value="ADHESNFAMILY"/>
</dbReference>
<feature type="signal peptide" evidence="8">
    <location>
        <begin position="1"/>
        <end position="30"/>
    </location>
</feature>
<keyword evidence="10" id="KW-1185">Reference proteome</keyword>
<keyword evidence="5 8" id="KW-0732">Signal</keyword>
<evidence type="ECO:0000256" key="1">
    <source>
        <dbReference type="ARBA" id="ARBA00004196"/>
    </source>
</evidence>
<evidence type="ECO:0000256" key="3">
    <source>
        <dbReference type="ARBA" id="ARBA00022448"/>
    </source>
</evidence>
<dbReference type="SUPFAM" id="SSF53807">
    <property type="entry name" value="Helical backbone' metal receptor"/>
    <property type="match status" value="1"/>
</dbReference>
<proteinExistence type="inferred from homology"/>
<evidence type="ECO:0000313" key="10">
    <source>
        <dbReference type="Proteomes" id="UP000263993"/>
    </source>
</evidence>
<dbReference type="InterPro" id="IPR006128">
    <property type="entry name" value="Lipoprotein_PsaA-like"/>
</dbReference>
<dbReference type="Gene3D" id="3.40.50.1980">
    <property type="entry name" value="Nitrogenase molybdenum iron protein domain"/>
    <property type="match status" value="2"/>
</dbReference>
<evidence type="ECO:0000313" key="9">
    <source>
        <dbReference type="EMBL" id="RDV03467.1"/>
    </source>
</evidence>
<dbReference type="InterPro" id="IPR006127">
    <property type="entry name" value="ZnuA-like"/>
</dbReference>
<feature type="chain" id="PRO_5016860904" evidence="8">
    <location>
        <begin position="31"/>
        <end position="302"/>
    </location>
</feature>
<comment type="similarity">
    <text evidence="2 6">Belongs to the bacterial solute-binding protein 9 family.</text>
</comment>
<gene>
    <name evidence="9" type="ORF">DXH78_01985</name>
</gene>
<feature type="coiled-coil region" evidence="7">
    <location>
        <begin position="158"/>
        <end position="185"/>
    </location>
</feature>
<accession>A0A371B7J4</accession>
<dbReference type="Proteomes" id="UP000263993">
    <property type="component" value="Unassembled WGS sequence"/>
</dbReference>
<dbReference type="OrthoDB" id="9793396at2"/>
<dbReference type="PANTHER" id="PTHR42953:SF1">
    <property type="entry name" value="METAL-BINDING PROTEIN HI_0362-RELATED"/>
    <property type="match status" value="1"/>
</dbReference>
<dbReference type="AlphaFoldDB" id="A0A371B7J4"/>
<dbReference type="GO" id="GO:0030313">
    <property type="term" value="C:cell envelope"/>
    <property type="evidence" value="ECO:0007669"/>
    <property type="project" value="UniProtKB-SubCell"/>
</dbReference>
<evidence type="ECO:0000256" key="8">
    <source>
        <dbReference type="SAM" id="SignalP"/>
    </source>
</evidence>
<evidence type="ECO:0000256" key="4">
    <source>
        <dbReference type="ARBA" id="ARBA00022723"/>
    </source>
</evidence>
<keyword evidence="4" id="KW-0479">Metal-binding</keyword>
<dbReference type="EMBL" id="QRGO01000001">
    <property type="protein sequence ID" value="RDV03467.1"/>
    <property type="molecule type" value="Genomic_DNA"/>
</dbReference>
<sequence length="302" mass="32448">MTSLPMHARSFAPFAAVFALLALPFATAQAQTTAWPLKVVAAENFYGGIAAQIGGAHVSVSNIIANPDQDPHSFEATPGQVRQVADAKIVIFNGGHYDEWMEKLLKAAPRKDRLTVNAAAVVKAKHGGNPHLWYAPATMPAVAKAMAAAFTKADAAHASDYAANLDKVLAELERVTQRVGQLREKHKGKPVTATEPVFGLMAEALGLTMRNEKFQLALMNESEPSARDIAAFESDLKARKVKVLLYNSQVSEKLAQRLVDIANQSKVPVVGVTETQPADKSFVDWMLGQLDALDKALDTPGA</sequence>
<dbReference type="GO" id="GO:0030001">
    <property type="term" value="P:metal ion transport"/>
    <property type="evidence" value="ECO:0007669"/>
    <property type="project" value="InterPro"/>
</dbReference>
<evidence type="ECO:0000256" key="5">
    <source>
        <dbReference type="ARBA" id="ARBA00022729"/>
    </source>
</evidence>
<organism evidence="9 10">
    <name type="scientific">Undibacter mobilis</name>
    <dbReference type="NCBI Taxonomy" id="2292256"/>
    <lineage>
        <taxon>Bacteria</taxon>
        <taxon>Pseudomonadati</taxon>
        <taxon>Pseudomonadota</taxon>
        <taxon>Alphaproteobacteria</taxon>
        <taxon>Hyphomicrobiales</taxon>
        <taxon>Nitrobacteraceae</taxon>
        <taxon>Undibacter</taxon>
    </lineage>
</organism>
<comment type="subcellular location">
    <subcellularLocation>
        <location evidence="1">Cell envelope</location>
    </subcellularLocation>
</comment>
<evidence type="ECO:0000256" key="7">
    <source>
        <dbReference type="SAM" id="Coils"/>
    </source>
</evidence>
<name>A0A371B7J4_9BRAD</name>
<dbReference type="InterPro" id="IPR050492">
    <property type="entry name" value="Bact_metal-bind_prot9"/>
</dbReference>
<comment type="caution">
    <text evidence="9">The sequence shown here is derived from an EMBL/GenBank/DDBJ whole genome shotgun (WGS) entry which is preliminary data.</text>
</comment>
<evidence type="ECO:0000256" key="6">
    <source>
        <dbReference type="RuleBase" id="RU003512"/>
    </source>
</evidence>
<reference evidence="10" key="1">
    <citation type="submission" date="2018-08" db="EMBL/GenBank/DDBJ databases">
        <authorList>
            <person name="Kim S.-J."/>
            <person name="Jung G.-Y."/>
        </authorList>
    </citation>
    <scope>NUCLEOTIDE SEQUENCE [LARGE SCALE GENOMIC DNA]</scope>
    <source>
        <strain evidence="10">GY_H</strain>
    </source>
</reference>
<dbReference type="GO" id="GO:0046872">
    <property type="term" value="F:metal ion binding"/>
    <property type="evidence" value="ECO:0007669"/>
    <property type="project" value="UniProtKB-KW"/>
</dbReference>
<keyword evidence="7" id="KW-0175">Coiled coil</keyword>
<dbReference type="Pfam" id="PF01297">
    <property type="entry name" value="ZnuA"/>
    <property type="match status" value="1"/>
</dbReference>
<evidence type="ECO:0000256" key="2">
    <source>
        <dbReference type="ARBA" id="ARBA00011028"/>
    </source>
</evidence>
<dbReference type="PANTHER" id="PTHR42953">
    <property type="entry name" value="HIGH-AFFINITY ZINC UPTAKE SYSTEM PROTEIN ZNUA-RELATED"/>
    <property type="match status" value="1"/>
</dbReference>